<gene>
    <name evidence="1" type="ORF">FGO68_gene912</name>
</gene>
<protein>
    <submittedName>
        <fullName evidence="1">Uncharacterized protein</fullName>
    </submittedName>
</protein>
<organism evidence="1 2">
    <name type="scientific">Halteria grandinella</name>
    <dbReference type="NCBI Taxonomy" id="5974"/>
    <lineage>
        <taxon>Eukaryota</taxon>
        <taxon>Sar</taxon>
        <taxon>Alveolata</taxon>
        <taxon>Ciliophora</taxon>
        <taxon>Intramacronucleata</taxon>
        <taxon>Spirotrichea</taxon>
        <taxon>Stichotrichia</taxon>
        <taxon>Sporadotrichida</taxon>
        <taxon>Halteriidae</taxon>
        <taxon>Halteria</taxon>
    </lineage>
</organism>
<evidence type="ECO:0000313" key="2">
    <source>
        <dbReference type="Proteomes" id="UP000785679"/>
    </source>
</evidence>
<dbReference type="AlphaFoldDB" id="A0A8J8TAR5"/>
<name>A0A8J8TAR5_HALGN</name>
<dbReference type="Proteomes" id="UP000785679">
    <property type="component" value="Unassembled WGS sequence"/>
</dbReference>
<comment type="caution">
    <text evidence="1">The sequence shown here is derived from an EMBL/GenBank/DDBJ whole genome shotgun (WGS) entry which is preliminary data.</text>
</comment>
<accession>A0A8J8TAR5</accession>
<sequence length="121" mass="13411">MSEDRLHKVAEEQALHIAALKEKLDKIDALSKDQVYADPIKKLQEEMYQQLLVLREGLYQTLDASCGLASGAHVAAVAATTVAASDEASALEIKKLKDENTKLNYRIKILCQTLDEVSQKK</sequence>
<dbReference type="EMBL" id="RRYP01000163">
    <property type="protein sequence ID" value="TNV87890.1"/>
    <property type="molecule type" value="Genomic_DNA"/>
</dbReference>
<evidence type="ECO:0000313" key="1">
    <source>
        <dbReference type="EMBL" id="TNV87890.1"/>
    </source>
</evidence>
<proteinExistence type="predicted"/>
<reference evidence="1" key="1">
    <citation type="submission" date="2019-06" db="EMBL/GenBank/DDBJ databases">
        <authorList>
            <person name="Zheng W."/>
        </authorList>
    </citation>
    <scope>NUCLEOTIDE SEQUENCE</scope>
    <source>
        <strain evidence="1">QDHG01</strain>
    </source>
</reference>
<dbReference type="OrthoDB" id="2405052at2759"/>
<keyword evidence="2" id="KW-1185">Reference proteome</keyword>